<feature type="repeat" description="Solcar" evidence="10">
    <location>
        <begin position="8"/>
        <end position="100"/>
    </location>
</feature>
<reference evidence="13" key="1">
    <citation type="submission" date="2021-01" db="EMBL/GenBank/DDBJ databases">
        <authorList>
            <consortium name="Genoscope - CEA"/>
            <person name="William W."/>
        </authorList>
    </citation>
    <scope>NUCLEOTIDE SEQUENCE</scope>
</reference>
<keyword evidence="5" id="KW-0677">Repeat</keyword>
<evidence type="ECO:0000313" key="13">
    <source>
        <dbReference type="EMBL" id="CAD8042909.1"/>
    </source>
</evidence>
<proteinExistence type="inferred from homology"/>
<evidence type="ECO:0000256" key="8">
    <source>
        <dbReference type="ARBA" id="ARBA00023128"/>
    </source>
</evidence>
<dbReference type="Proteomes" id="UP000688137">
    <property type="component" value="Unassembled WGS sequence"/>
</dbReference>
<feature type="repeat" description="Solcar" evidence="10">
    <location>
        <begin position="210"/>
        <end position="300"/>
    </location>
</feature>
<dbReference type="GO" id="GO:0005743">
    <property type="term" value="C:mitochondrial inner membrane"/>
    <property type="evidence" value="ECO:0007669"/>
    <property type="project" value="UniProtKB-SubCell"/>
</dbReference>
<evidence type="ECO:0000256" key="2">
    <source>
        <dbReference type="ARBA" id="ARBA00006375"/>
    </source>
</evidence>
<evidence type="ECO:0000313" key="14">
    <source>
        <dbReference type="Proteomes" id="UP000688137"/>
    </source>
</evidence>
<comment type="subcellular location">
    <subcellularLocation>
        <location evidence="1">Mitochondrion inner membrane</location>
        <topology evidence="1">Multi-pass membrane protein</topology>
    </subcellularLocation>
</comment>
<keyword evidence="7 12" id="KW-1133">Transmembrane helix</keyword>
<feature type="repeat" description="Solcar" evidence="10">
    <location>
        <begin position="109"/>
        <end position="200"/>
    </location>
</feature>
<dbReference type="PANTHER" id="PTHR45618">
    <property type="entry name" value="MITOCHONDRIAL DICARBOXYLATE CARRIER-RELATED"/>
    <property type="match status" value="1"/>
</dbReference>
<dbReference type="InterPro" id="IPR018108">
    <property type="entry name" value="MCP_transmembrane"/>
</dbReference>
<keyword evidence="4 10" id="KW-0812">Transmembrane</keyword>
<dbReference type="AlphaFoldDB" id="A0A8S1JNE8"/>
<keyword evidence="3 11" id="KW-0813">Transport</keyword>
<evidence type="ECO:0000256" key="11">
    <source>
        <dbReference type="RuleBase" id="RU000488"/>
    </source>
</evidence>
<evidence type="ECO:0000256" key="4">
    <source>
        <dbReference type="ARBA" id="ARBA00022692"/>
    </source>
</evidence>
<comment type="caution">
    <text evidence="13">The sequence shown here is derived from an EMBL/GenBank/DDBJ whole genome shotgun (WGS) entry which is preliminary data.</text>
</comment>
<evidence type="ECO:0000256" key="9">
    <source>
        <dbReference type="ARBA" id="ARBA00023136"/>
    </source>
</evidence>
<dbReference type="FunFam" id="1.50.40.10:FF:000009">
    <property type="entry name" value="Mitochondrial 2-oxoglutarate/malate carrier protein"/>
    <property type="match status" value="1"/>
</dbReference>
<evidence type="ECO:0000256" key="5">
    <source>
        <dbReference type="ARBA" id="ARBA00022737"/>
    </source>
</evidence>
<evidence type="ECO:0000256" key="12">
    <source>
        <dbReference type="SAM" id="Phobius"/>
    </source>
</evidence>
<evidence type="ECO:0000256" key="1">
    <source>
        <dbReference type="ARBA" id="ARBA00004448"/>
    </source>
</evidence>
<accession>A0A8S1JNE8</accession>
<dbReference type="InterPro" id="IPR050391">
    <property type="entry name" value="Mito_Metabolite_Transporter"/>
</dbReference>
<keyword evidence="8" id="KW-0496">Mitochondrion</keyword>
<keyword evidence="6" id="KW-0999">Mitochondrion inner membrane</keyword>
<dbReference type="EMBL" id="CAJJDM010000001">
    <property type="protein sequence ID" value="CAD8042909.1"/>
    <property type="molecule type" value="Genomic_DNA"/>
</dbReference>
<gene>
    <name evidence="13" type="ORF">PPRIM_AZ9-3.1.T0040128</name>
</gene>
<keyword evidence="14" id="KW-1185">Reference proteome</keyword>
<sequence>MSNQNNKASYIKPFLFGGISGCTAVAVIMPLDTWKVRLQIYGENKGISHGSTKISPIEVAKEMYKVEGLKGFYQGMGSAMLRQLTYATARLGIYKVIADQVKINQKRDLSFFEKVGASSFSGLCGALIGNPTDICLVRFQADATLPIAERRNYKNAFDALYRITKEEGVPTLWRGSTPTVLRAIAITVGQLTTYDEIKQWCMKIFLRKKETMSDRIMASVGAGVVTSVLSLPFDNMKTKLQKMKLQANGKYPYSGVADCFLKTIQREKITGLWVGLPVYFARVAPQSIIILLVQDLLHHVFEKH</sequence>
<comment type="similarity">
    <text evidence="2 11">Belongs to the mitochondrial carrier (TC 2.A.29) family.</text>
</comment>
<keyword evidence="9 10" id="KW-0472">Membrane</keyword>
<dbReference type="PROSITE" id="PS50920">
    <property type="entry name" value="SOLCAR"/>
    <property type="match status" value="3"/>
</dbReference>
<dbReference type="OMA" id="YMNAKPG"/>
<organism evidence="13 14">
    <name type="scientific">Paramecium primaurelia</name>
    <dbReference type="NCBI Taxonomy" id="5886"/>
    <lineage>
        <taxon>Eukaryota</taxon>
        <taxon>Sar</taxon>
        <taxon>Alveolata</taxon>
        <taxon>Ciliophora</taxon>
        <taxon>Intramacronucleata</taxon>
        <taxon>Oligohymenophorea</taxon>
        <taxon>Peniculida</taxon>
        <taxon>Parameciidae</taxon>
        <taxon>Paramecium</taxon>
    </lineage>
</organism>
<dbReference type="Pfam" id="PF00153">
    <property type="entry name" value="Mito_carr"/>
    <property type="match status" value="3"/>
</dbReference>
<feature type="transmembrane region" description="Helical" evidence="12">
    <location>
        <begin position="14"/>
        <end position="31"/>
    </location>
</feature>
<name>A0A8S1JNE8_PARPR</name>
<feature type="transmembrane region" description="Helical" evidence="12">
    <location>
        <begin position="216"/>
        <end position="233"/>
    </location>
</feature>
<evidence type="ECO:0000256" key="3">
    <source>
        <dbReference type="ARBA" id="ARBA00022448"/>
    </source>
</evidence>
<protein>
    <submittedName>
        <fullName evidence="13">Uncharacterized protein</fullName>
    </submittedName>
</protein>
<evidence type="ECO:0000256" key="6">
    <source>
        <dbReference type="ARBA" id="ARBA00022792"/>
    </source>
</evidence>
<evidence type="ECO:0000256" key="7">
    <source>
        <dbReference type="ARBA" id="ARBA00022989"/>
    </source>
</evidence>
<evidence type="ECO:0000256" key="10">
    <source>
        <dbReference type="PROSITE-ProRule" id="PRU00282"/>
    </source>
</evidence>